<reference evidence="5 6" key="1">
    <citation type="submission" date="2021-07" db="EMBL/GenBank/DDBJ databases">
        <title>The Aristolochia fimbriata genome: insights into angiosperm evolution, floral development and chemical biosynthesis.</title>
        <authorList>
            <person name="Jiao Y."/>
        </authorList>
    </citation>
    <scope>NUCLEOTIDE SEQUENCE [LARGE SCALE GENOMIC DNA]</scope>
    <source>
        <strain evidence="5">IBCAS-2021</strain>
        <tissue evidence="5">Leaf</tissue>
    </source>
</reference>
<proteinExistence type="predicted"/>
<dbReference type="GO" id="GO:0015074">
    <property type="term" value="P:DNA integration"/>
    <property type="evidence" value="ECO:0007669"/>
    <property type="project" value="InterPro"/>
</dbReference>
<dbReference type="InterPro" id="IPR036397">
    <property type="entry name" value="RNaseH_sf"/>
</dbReference>
<dbReference type="InterPro" id="IPR000477">
    <property type="entry name" value="RT_dom"/>
</dbReference>
<feature type="domain" description="Integrase catalytic" evidence="4">
    <location>
        <begin position="1458"/>
        <end position="1618"/>
    </location>
</feature>
<dbReference type="SUPFAM" id="SSF53098">
    <property type="entry name" value="Ribonuclease H-like"/>
    <property type="match status" value="2"/>
</dbReference>
<dbReference type="Pfam" id="PF17919">
    <property type="entry name" value="RT_RNaseH_2"/>
    <property type="match status" value="1"/>
</dbReference>
<dbReference type="EMBL" id="JAINDJ010000005">
    <property type="protein sequence ID" value="KAG9446905.1"/>
    <property type="molecule type" value="Genomic_DNA"/>
</dbReference>
<dbReference type="InterPro" id="IPR041588">
    <property type="entry name" value="Integrase_H2C2"/>
</dbReference>
<dbReference type="PROSITE" id="PS50994">
    <property type="entry name" value="INTEGRASE"/>
    <property type="match status" value="1"/>
</dbReference>
<evidence type="ECO:0000256" key="2">
    <source>
        <dbReference type="SAM" id="MobiDB-lite"/>
    </source>
</evidence>
<name>A0AAV7EFQ0_ARIFI</name>
<feature type="region of interest" description="Disordered" evidence="2">
    <location>
        <begin position="1"/>
        <end position="45"/>
    </location>
</feature>
<keyword evidence="1" id="KW-0511">Multifunctional enzyme</keyword>
<dbReference type="FunFam" id="3.30.420.10:FF:000032">
    <property type="entry name" value="Retrovirus-related Pol polyprotein from transposon 297-like Protein"/>
    <property type="match status" value="1"/>
</dbReference>
<evidence type="ECO:0000256" key="1">
    <source>
        <dbReference type="ARBA" id="ARBA00023268"/>
    </source>
</evidence>
<evidence type="ECO:0000313" key="6">
    <source>
        <dbReference type="Proteomes" id="UP000825729"/>
    </source>
</evidence>
<dbReference type="Gene3D" id="1.10.340.70">
    <property type="match status" value="1"/>
</dbReference>
<dbReference type="Gene3D" id="3.10.20.370">
    <property type="match status" value="1"/>
</dbReference>
<feature type="region of interest" description="Disordered" evidence="2">
    <location>
        <begin position="1291"/>
        <end position="1339"/>
    </location>
</feature>
<sequence length="1664" mass="187267">MRAHNMENLIEERGEEGSSSADPRKKGKAPVVTASKETKEKSKSSFATNIVEPIKVGSKVKQTYLPRQLTGGFKKLTLEERQAKTYPFADADVPIMLDQLLDNQLLRLPEIKRPGDQSKSKDPNFCKYHRLVGHSTEKCFVLKDRIMELAAQGRIEIEGAQNTASSYTISIRPEPNQLTRPNKKQVVPKPAPREQAAADAEGWILVTRRKKPIREIELAPATIKTKAKRPNKRAAKRQRKALRTDVQGAMKKKRRPVTLAEFFPKEFLAPPAMVATCSTAPPEQVARKDKGKRPVVECDDLEMSLKQISPLNKIEDDLDLEIRSRKALIRILDKPEELEAELEMLLMRKHDLPKVGLTPPYRKEEEDALSPPQLSKAEQALAVTCPPCITFREEDIQLGTKNHNRPLFVSGYIRDQKVNRMLIDCGSAVNILPIRTMKDVGISAGDLSPSSLLIQEHDSSRVSKAASACDSQPVQGHKSVAVNPTPKQRSIPILRYIPQSQRKKGEAPLVACHKSQPTPLPEKVTVPLPKLEERSVVKQFPNQQQLPATRSNEGFDPNAYRLMARAGGNLTKDQIHAKPPVTLPVLTPEQEKLRNTGQRIDQGRAGLGYEKQKPIKIYIGQTKPIKITRKGSADVNQVSVGQTLTEKKDTPKPVVIYTLRAAIARARAYDSVMVNHISISGDDQEEEDFVLKEAPAEFEEGGQATVDELKKIDLGTAEDPRPTFLKMPGLDPRVAVHKLAVHSSVRPVKQSQRRFRPELVPEIEKEVDKLIAANFIREVKYPTWIANIVPVKKKTGQIRVCVDFRDLNKACPKDDFPLPITELMVDATTGHEALSFMDGSSGYNQIRMDPKDEELTAFRTPKGIFCYKVMPFGLKNAGATYQRAMQNIFDDFLHKRVECYVDDLVVKTKQRSDHLLDLRAVFERLRRFQLKMNPLKCAFGVTSGKFLGFIVHHRGIEIDQSKIDAIQKMPAPRNVSELKSFQGHLAYIRRFISNLAGRCQPFSRLLKKETPFEWDESCQNAFNNIKAYLTKPPVLVAPTVGRPLLLYIAAQEGSVGALLAQCGDDNKERSLYYLSRTLVGAELNYTPIEKTCLALAFAVQKLRHYLLAHSTKLISRADPLKYIMSRPILSGRLANWALLLSEYEINFVPQRAIKGQALANFLADHPVPAEWELTEEFPDEEIFLVEVLPPWEMYFDGATRRSGAGAGVLFVSPKKDLLPYSFVLTQACSNNEAEYQAILLGLGMAVEMQIPQLHIYGDFGSRHQATHRPEFEPKSGSITLFRPSLREWASRRISRHRSQSGTIRSAAKRNPHLRTLGNSSPTEGRNRGRANRKDRGILPYLSQSKRSSRLARAYRELPSPAAHFPSTCENESRFGEQPQSLLLRCLSKEEGLQVLKETHSGICGAHQAGPKLHLQTKRLGYYWPSMLRDAIEMARTCKQCQLHADYIHQAPEPLHPTVASWPFEAWGMDIIGPISPKSDSDRQYILAATDYFSKWAEAAAYREVKAATVVDFIRTQIIYRYGVPRYIMTDNGTPFKNKVMDRFCEKFRIQQRTSTAYNPAANGLAEAFNKTLCKILKKTIGANKRSWDEKLGEALWAYRTSFGTPTQSTPYSLVYGTEAVLPLEVQLPSLRIAMREGLTTEECAQLRLAELESLSMNSDFEAQQ</sequence>
<dbReference type="GO" id="GO:0003824">
    <property type="term" value="F:catalytic activity"/>
    <property type="evidence" value="ECO:0007669"/>
    <property type="project" value="UniProtKB-KW"/>
</dbReference>
<dbReference type="Pfam" id="PF00665">
    <property type="entry name" value="rve"/>
    <property type="match status" value="1"/>
</dbReference>
<dbReference type="SUPFAM" id="SSF56672">
    <property type="entry name" value="DNA/RNA polymerases"/>
    <property type="match status" value="1"/>
</dbReference>
<organism evidence="5 6">
    <name type="scientific">Aristolochia fimbriata</name>
    <name type="common">White veined hardy Dutchman's pipe vine</name>
    <dbReference type="NCBI Taxonomy" id="158543"/>
    <lineage>
        <taxon>Eukaryota</taxon>
        <taxon>Viridiplantae</taxon>
        <taxon>Streptophyta</taxon>
        <taxon>Embryophyta</taxon>
        <taxon>Tracheophyta</taxon>
        <taxon>Spermatophyta</taxon>
        <taxon>Magnoliopsida</taxon>
        <taxon>Magnoliidae</taxon>
        <taxon>Piperales</taxon>
        <taxon>Aristolochiaceae</taxon>
        <taxon>Aristolochia</taxon>
    </lineage>
</organism>
<accession>A0AAV7EFQ0</accession>
<dbReference type="InterPro" id="IPR012337">
    <property type="entry name" value="RNaseH-like_sf"/>
</dbReference>
<dbReference type="Pfam" id="PF00078">
    <property type="entry name" value="RVT_1"/>
    <property type="match status" value="1"/>
</dbReference>
<keyword evidence="6" id="KW-1185">Reference proteome</keyword>
<feature type="compositionally biased region" description="Basic residues" evidence="2">
    <location>
        <begin position="225"/>
        <end position="241"/>
    </location>
</feature>
<dbReference type="CDD" id="cd09274">
    <property type="entry name" value="RNase_HI_RT_Ty3"/>
    <property type="match status" value="1"/>
</dbReference>
<dbReference type="InterPro" id="IPR050951">
    <property type="entry name" value="Retrovirus_Pol_polyprotein"/>
</dbReference>
<feature type="region of interest" description="Disordered" evidence="2">
    <location>
        <begin position="225"/>
        <end position="250"/>
    </location>
</feature>
<dbReference type="Gene3D" id="3.30.70.270">
    <property type="match status" value="2"/>
</dbReference>
<feature type="domain" description="Reverse transcriptase" evidence="3">
    <location>
        <begin position="772"/>
        <end position="951"/>
    </location>
</feature>
<dbReference type="InterPro" id="IPR001584">
    <property type="entry name" value="Integrase_cat-core"/>
</dbReference>
<dbReference type="GO" id="GO:0003676">
    <property type="term" value="F:nucleic acid binding"/>
    <property type="evidence" value="ECO:0007669"/>
    <property type="project" value="InterPro"/>
</dbReference>
<dbReference type="PROSITE" id="PS50878">
    <property type="entry name" value="RT_POL"/>
    <property type="match status" value="1"/>
</dbReference>
<gene>
    <name evidence="5" type="ORF">H6P81_013033</name>
</gene>
<dbReference type="Proteomes" id="UP000825729">
    <property type="component" value="Unassembled WGS sequence"/>
</dbReference>
<feature type="region of interest" description="Disordered" evidence="2">
    <location>
        <begin position="171"/>
        <end position="194"/>
    </location>
</feature>
<protein>
    <recommendedName>
        <fullName evidence="7">Reverse transcriptase</fullName>
    </recommendedName>
</protein>
<dbReference type="CDD" id="cd01647">
    <property type="entry name" value="RT_LTR"/>
    <property type="match status" value="1"/>
</dbReference>
<evidence type="ECO:0000259" key="3">
    <source>
        <dbReference type="PROSITE" id="PS50878"/>
    </source>
</evidence>
<dbReference type="Gene3D" id="3.30.420.10">
    <property type="entry name" value="Ribonuclease H-like superfamily/Ribonuclease H"/>
    <property type="match status" value="2"/>
</dbReference>
<dbReference type="InterPro" id="IPR043502">
    <property type="entry name" value="DNA/RNA_pol_sf"/>
</dbReference>
<dbReference type="InterPro" id="IPR043128">
    <property type="entry name" value="Rev_trsase/Diguanyl_cyclase"/>
</dbReference>
<evidence type="ECO:0000313" key="5">
    <source>
        <dbReference type="EMBL" id="KAG9446905.1"/>
    </source>
</evidence>
<dbReference type="FunFam" id="3.30.70.270:FF:000020">
    <property type="entry name" value="Transposon Tf2-6 polyprotein-like Protein"/>
    <property type="match status" value="1"/>
</dbReference>
<comment type="caution">
    <text evidence="5">The sequence shown here is derived from an EMBL/GenBank/DDBJ whole genome shotgun (WGS) entry which is preliminary data.</text>
</comment>
<dbReference type="Gene3D" id="3.10.10.10">
    <property type="entry name" value="HIV Type 1 Reverse Transcriptase, subunit A, domain 1"/>
    <property type="match status" value="1"/>
</dbReference>
<dbReference type="Pfam" id="PF17921">
    <property type="entry name" value="Integrase_H2C2"/>
    <property type="match status" value="1"/>
</dbReference>
<dbReference type="PANTHER" id="PTHR37984">
    <property type="entry name" value="PROTEIN CBG26694"/>
    <property type="match status" value="1"/>
</dbReference>
<evidence type="ECO:0008006" key="7">
    <source>
        <dbReference type="Google" id="ProtNLM"/>
    </source>
</evidence>
<dbReference type="PANTHER" id="PTHR37984:SF5">
    <property type="entry name" value="PROTEIN NYNRIN-LIKE"/>
    <property type="match status" value="1"/>
</dbReference>
<evidence type="ECO:0000259" key="4">
    <source>
        <dbReference type="PROSITE" id="PS50994"/>
    </source>
</evidence>
<dbReference type="InterPro" id="IPR041577">
    <property type="entry name" value="RT_RNaseH_2"/>
</dbReference>